<protein>
    <submittedName>
        <fullName evidence="5 6">Hypoxia-inducible factor 1-alpha inhibitor-like isoform X1</fullName>
    </submittedName>
</protein>
<dbReference type="GO" id="GO:0005737">
    <property type="term" value="C:cytoplasm"/>
    <property type="evidence" value="ECO:0007669"/>
    <property type="project" value="TreeGrafter"/>
</dbReference>
<feature type="compositionally biased region" description="Low complexity" evidence="1">
    <location>
        <begin position="360"/>
        <end position="369"/>
    </location>
</feature>
<dbReference type="PROSITE" id="PS51184">
    <property type="entry name" value="JMJC"/>
    <property type="match status" value="1"/>
</dbReference>
<dbReference type="PANTHER" id="PTHR12461">
    <property type="entry name" value="HYPOXIA-INDUCIBLE FACTOR 1 ALPHA INHIBITOR-RELATED"/>
    <property type="match status" value="1"/>
</dbReference>
<dbReference type="InterPro" id="IPR003347">
    <property type="entry name" value="JmjC_dom"/>
</dbReference>
<dbReference type="RefSeq" id="XP_031559010.1">
    <property type="nucleotide sequence ID" value="XM_031703150.1"/>
</dbReference>
<organism evidence="4 7">
    <name type="scientific">Actinia tenebrosa</name>
    <name type="common">Australian red waratah sea anemone</name>
    <dbReference type="NCBI Taxonomy" id="6105"/>
    <lineage>
        <taxon>Eukaryota</taxon>
        <taxon>Metazoa</taxon>
        <taxon>Cnidaria</taxon>
        <taxon>Anthozoa</taxon>
        <taxon>Hexacorallia</taxon>
        <taxon>Actiniaria</taxon>
        <taxon>Actiniidae</taxon>
        <taxon>Actinia</taxon>
    </lineage>
</organism>
<dbReference type="FunFam" id="2.60.120.10:FF:000042">
    <property type="entry name" value="Hypoxia-inducible factor 1-alpha inhibitor"/>
    <property type="match status" value="1"/>
</dbReference>
<sequence>MAILAPLQLAMYLALFLFLYLPTITAATEKTCSHRDSNLACYDSPSLHTKEKYYPEHLCSSSHEQCANHEDRQFPVDPRFQGVYTFPVKKLPRMNCFEPEAMKMIDNGLPVILENCSFASSAYKWDLDYLDENLRDKGHIAYISKQRRFLYFDEDKMIDRYEDWKPPHKKMITYFHEFMELVKDLQKSNNGTLSYFQSPLYIIEGVSKSLVEDINSFDYPWLLDIVTRLGWGDKVINLLLIGMTDVVTPTHYDVLENFFVQIAGLKRVILFSPEYFRCLYPYPVGHPHDRQSQVNFDEPDFERFPKFKEIEGLEAVVGPRDVLYIPTYWWHYVESEHNSMTVSLNFWFDPKNQTLGNQTSTSALSSSDSEQTAEEKDTLTEKELPKKIEITPTQELALKREIESIIHENTRDHEKVRRILKEILSGRFDFLDAS</sequence>
<feature type="region of interest" description="Disordered" evidence="1">
    <location>
        <begin position="358"/>
        <end position="385"/>
    </location>
</feature>
<evidence type="ECO:0000259" key="3">
    <source>
        <dbReference type="PROSITE" id="PS51184"/>
    </source>
</evidence>
<dbReference type="GO" id="GO:0045746">
    <property type="term" value="P:negative regulation of Notch signaling pathway"/>
    <property type="evidence" value="ECO:0007669"/>
    <property type="project" value="TreeGrafter"/>
</dbReference>
<dbReference type="GO" id="GO:0005634">
    <property type="term" value="C:nucleus"/>
    <property type="evidence" value="ECO:0007669"/>
    <property type="project" value="TreeGrafter"/>
</dbReference>
<proteinExistence type="predicted"/>
<dbReference type="GO" id="GO:0071532">
    <property type="term" value="F:ankyrin repeat binding"/>
    <property type="evidence" value="ECO:0007669"/>
    <property type="project" value="TreeGrafter"/>
</dbReference>
<accession>A0A6P8I2D2</accession>
<evidence type="ECO:0000313" key="7">
    <source>
        <dbReference type="RefSeq" id="XP_031559010.1"/>
    </source>
</evidence>
<dbReference type="KEGG" id="aten:116295356"/>
<evidence type="ECO:0000256" key="1">
    <source>
        <dbReference type="SAM" id="MobiDB-lite"/>
    </source>
</evidence>
<evidence type="ECO:0000313" key="4">
    <source>
        <dbReference type="Proteomes" id="UP000515163"/>
    </source>
</evidence>
<keyword evidence="2" id="KW-0732">Signal</keyword>
<gene>
    <name evidence="5 6 7" type="primary">LOC116295356</name>
</gene>
<dbReference type="Proteomes" id="UP000515163">
    <property type="component" value="Unplaced"/>
</dbReference>
<dbReference type="SMART" id="SM00558">
    <property type="entry name" value="JmjC"/>
    <property type="match status" value="1"/>
</dbReference>
<evidence type="ECO:0000313" key="5">
    <source>
        <dbReference type="RefSeq" id="XP_031559008.1"/>
    </source>
</evidence>
<dbReference type="Pfam" id="PF13621">
    <property type="entry name" value="Cupin_8"/>
    <property type="match status" value="1"/>
</dbReference>
<reference evidence="5 6" key="1">
    <citation type="submission" date="2025-04" db="UniProtKB">
        <authorList>
            <consortium name="RefSeq"/>
        </authorList>
    </citation>
    <scope>IDENTIFICATION</scope>
    <source>
        <tissue evidence="5 6">Tentacle</tissue>
    </source>
</reference>
<dbReference type="RefSeq" id="XP_031559009.1">
    <property type="nucleotide sequence ID" value="XM_031703149.1"/>
</dbReference>
<evidence type="ECO:0000256" key="2">
    <source>
        <dbReference type="SAM" id="SignalP"/>
    </source>
</evidence>
<feature type="compositionally biased region" description="Basic and acidic residues" evidence="1">
    <location>
        <begin position="373"/>
        <end position="385"/>
    </location>
</feature>
<keyword evidence="4" id="KW-1185">Reference proteome</keyword>
<dbReference type="GeneID" id="116295356"/>
<dbReference type="Gene3D" id="2.60.120.10">
    <property type="entry name" value="Jelly Rolls"/>
    <property type="match status" value="1"/>
</dbReference>
<dbReference type="PANTHER" id="PTHR12461:SF105">
    <property type="entry name" value="HYPOXIA-INDUCIBLE FACTOR 1-ALPHA INHIBITOR"/>
    <property type="match status" value="1"/>
</dbReference>
<dbReference type="InterPro" id="IPR041667">
    <property type="entry name" value="Cupin_8"/>
</dbReference>
<evidence type="ECO:0000313" key="6">
    <source>
        <dbReference type="RefSeq" id="XP_031559009.1"/>
    </source>
</evidence>
<feature type="domain" description="JmjC" evidence="3">
    <location>
        <begin position="209"/>
        <end position="363"/>
    </location>
</feature>
<dbReference type="AlphaFoldDB" id="A0A6P8I2D2"/>
<dbReference type="GO" id="GO:0036139">
    <property type="term" value="F:peptidyl-histidine dioxygenase activity"/>
    <property type="evidence" value="ECO:0007669"/>
    <property type="project" value="TreeGrafter"/>
</dbReference>
<dbReference type="OrthoDB" id="47172at2759"/>
<dbReference type="GO" id="GO:0036140">
    <property type="term" value="F:[protein]-asparagine 3-dioxygenase activity"/>
    <property type="evidence" value="ECO:0007669"/>
    <property type="project" value="TreeGrafter"/>
</dbReference>
<name>A0A6P8I2D2_ACTTE</name>
<dbReference type="SUPFAM" id="SSF51197">
    <property type="entry name" value="Clavaminate synthase-like"/>
    <property type="match status" value="1"/>
</dbReference>
<dbReference type="RefSeq" id="XP_031559008.1">
    <property type="nucleotide sequence ID" value="XM_031703148.1"/>
</dbReference>
<feature type="chain" id="PRO_5044653126" evidence="2">
    <location>
        <begin position="28"/>
        <end position="434"/>
    </location>
</feature>
<feature type="signal peptide" evidence="2">
    <location>
        <begin position="1"/>
        <end position="27"/>
    </location>
</feature>
<dbReference type="InterPro" id="IPR014710">
    <property type="entry name" value="RmlC-like_jellyroll"/>
</dbReference>